<name>A0A1V9ZFW1_9STRA</name>
<dbReference type="Proteomes" id="UP000243217">
    <property type="component" value="Unassembled WGS sequence"/>
</dbReference>
<dbReference type="OrthoDB" id="6081786at2759"/>
<dbReference type="EMBL" id="JNBS01001941">
    <property type="protein sequence ID" value="OQR96888.1"/>
    <property type="molecule type" value="Genomic_DNA"/>
</dbReference>
<feature type="transmembrane region" description="Helical" evidence="1">
    <location>
        <begin position="82"/>
        <end position="103"/>
    </location>
</feature>
<keyword evidence="1" id="KW-0472">Membrane</keyword>
<organism evidence="2 3">
    <name type="scientific">Thraustotheca clavata</name>
    <dbReference type="NCBI Taxonomy" id="74557"/>
    <lineage>
        <taxon>Eukaryota</taxon>
        <taxon>Sar</taxon>
        <taxon>Stramenopiles</taxon>
        <taxon>Oomycota</taxon>
        <taxon>Saprolegniomycetes</taxon>
        <taxon>Saprolegniales</taxon>
        <taxon>Achlyaceae</taxon>
        <taxon>Thraustotheca</taxon>
    </lineage>
</organism>
<keyword evidence="1" id="KW-0812">Transmembrane</keyword>
<comment type="caution">
    <text evidence="2">The sequence shown here is derived from an EMBL/GenBank/DDBJ whole genome shotgun (WGS) entry which is preliminary data.</text>
</comment>
<reference evidence="2 3" key="1">
    <citation type="journal article" date="2014" name="Genome Biol. Evol.">
        <title>The secreted proteins of Achlya hypogyna and Thraustotheca clavata identify the ancestral oomycete secretome and reveal gene acquisitions by horizontal gene transfer.</title>
        <authorList>
            <person name="Misner I."/>
            <person name="Blouin N."/>
            <person name="Leonard G."/>
            <person name="Richards T.A."/>
            <person name="Lane C.E."/>
        </authorList>
    </citation>
    <scope>NUCLEOTIDE SEQUENCE [LARGE SCALE GENOMIC DNA]</scope>
    <source>
        <strain evidence="2 3">ATCC 34112</strain>
    </source>
</reference>
<sequence>MLLQRILAQEGGEHGKEKVEHENATEEKEVDEAYYTAIASVVTITALIFMSIIFEYVPHTLWDSLYASEHLKESTEETNMPFISTIFSELTTLGFIGSVLFVISKS</sequence>
<proteinExistence type="predicted"/>
<keyword evidence="1" id="KW-1133">Transmembrane helix</keyword>
<protein>
    <submittedName>
        <fullName evidence="2">Uncharacterized protein</fullName>
    </submittedName>
</protein>
<evidence type="ECO:0000256" key="1">
    <source>
        <dbReference type="SAM" id="Phobius"/>
    </source>
</evidence>
<feature type="transmembrane region" description="Helical" evidence="1">
    <location>
        <begin position="33"/>
        <end position="54"/>
    </location>
</feature>
<gene>
    <name evidence="2" type="ORF">THRCLA_21977</name>
</gene>
<dbReference type="AlphaFoldDB" id="A0A1V9ZFW1"/>
<feature type="non-terminal residue" evidence="2">
    <location>
        <position position="106"/>
    </location>
</feature>
<evidence type="ECO:0000313" key="2">
    <source>
        <dbReference type="EMBL" id="OQR96888.1"/>
    </source>
</evidence>
<keyword evidence="3" id="KW-1185">Reference proteome</keyword>
<accession>A0A1V9ZFW1</accession>
<evidence type="ECO:0000313" key="3">
    <source>
        <dbReference type="Proteomes" id="UP000243217"/>
    </source>
</evidence>